<evidence type="ECO:0000313" key="3">
    <source>
        <dbReference type="EMBL" id="AUM62046.1"/>
    </source>
</evidence>
<dbReference type="Gene3D" id="2.60.120.950">
    <property type="entry name" value="Circovirus capsid protein"/>
    <property type="match status" value="1"/>
</dbReference>
<gene>
    <name evidence="3" type="primary">Cap</name>
</gene>
<accession>A0A2K9LT29</accession>
<comment type="subunit">
    <text evidence="2">Homomultimer. Assembles in the nucleus, presumably in an immature form, then migrates to the cytoplasm once assembled as mature virion. Interacts with Rep; this interaction relocates Rep into the nucleus.</text>
</comment>
<dbReference type="InterPro" id="IPR038652">
    <property type="entry name" value="Circovirus_capsid_sf"/>
</dbReference>
<dbReference type="Pfam" id="PF02443">
    <property type="entry name" value="Circo_capsid"/>
    <property type="match status" value="1"/>
</dbReference>
<evidence type="ECO:0000256" key="1">
    <source>
        <dbReference type="ARBA" id="ARBA00010301"/>
    </source>
</evidence>
<dbReference type="GO" id="GO:0019069">
    <property type="term" value="P:viral capsid assembly"/>
    <property type="evidence" value="ECO:0007669"/>
    <property type="project" value="InterPro"/>
</dbReference>
<organism evidence="3">
    <name type="scientific">uncultured virus</name>
    <dbReference type="NCBI Taxonomy" id="340016"/>
    <lineage>
        <taxon>Viruses</taxon>
        <taxon>environmental samples</taxon>
    </lineage>
</organism>
<reference evidence="3" key="1">
    <citation type="submission" date="2017-01" db="EMBL/GenBank/DDBJ databases">
        <title>High-throughput sequencing uncovers low homogeneity in the biogeography of single-stranded DNA viruses.</title>
        <authorList>
            <person name="Pearson V.M."/>
            <person name="Rokyta D.R."/>
        </authorList>
    </citation>
    <scope>NUCLEOTIDE SEQUENCE</scope>
</reference>
<comment type="similarity">
    <text evidence="1">Belongs to the circoviridae capsid protein family.</text>
</comment>
<name>A0A2K9LT29_9VIRU</name>
<sequence>MVRYHRRYRLRRRARPLRRYRRPRYNLRSRRRSSRSTPRATRVVTRTYKTLLSTNRVVQWDSAQGEGTALAIKLTDYSAASDEAAHYDQFRINWAKWTFKPSGALNTPYQDEALLAAPSVGKLGPPMIAAYVDHDDDSTVPSSINACITRGGKMATWPNKLTMKWKPRPLTMLYESVATTAYGLRSRPTWVDCSDTACPHYGIKTYIALPHLVDPAKTQKSLWNWTSLLTFSVSFRHKLGYNMGNI</sequence>
<protein>
    <submittedName>
        <fullName evidence="3">Capsid</fullName>
    </submittedName>
</protein>
<evidence type="ECO:0000256" key="2">
    <source>
        <dbReference type="ARBA" id="ARBA00046863"/>
    </source>
</evidence>
<proteinExistence type="inferred from homology"/>
<dbReference type="EMBL" id="KY487990">
    <property type="protein sequence ID" value="AUM62046.1"/>
    <property type="molecule type" value="Genomic_DNA"/>
</dbReference>
<dbReference type="InterPro" id="IPR003383">
    <property type="entry name" value="Circovirus_capsid"/>
</dbReference>